<evidence type="ECO:0000313" key="2">
    <source>
        <dbReference type="Proteomes" id="UP000673691"/>
    </source>
</evidence>
<accession>A0A8H7ZK71</accession>
<evidence type="ECO:0000313" key="1">
    <source>
        <dbReference type="EMBL" id="KAG5455350.1"/>
    </source>
</evidence>
<gene>
    <name evidence="1" type="ORF">BJ554DRAFT_5265</name>
</gene>
<dbReference type="Proteomes" id="UP000673691">
    <property type="component" value="Unassembled WGS sequence"/>
</dbReference>
<dbReference type="AlphaFoldDB" id="A0A8H7ZK71"/>
<dbReference type="EMBL" id="JAEFCI010013521">
    <property type="protein sequence ID" value="KAG5455350.1"/>
    <property type="molecule type" value="Genomic_DNA"/>
</dbReference>
<dbReference type="SUPFAM" id="SSF54495">
    <property type="entry name" value="UBC-like"/>
    <property type="match status" value="1"/>
</dbReference>
<dbReference type="InterPro" id="IPR016135">
    <property type="entry name" value="UBQ-conjugating_enzyme/RWD"/>
</dbReference>
<organism evidence="1 2">
    <name type="scientific">Olpidium bornovanus</name>
    <dbReference type="NCBI Taxonomy" id="278681"/>
    <lineage>
        <taxon>Eukaryota</taxon>
        <taxon>Fungi</taxon>
        <taxon>Fungi incertae sedis</taxon>
        <taxon>Olpidiomycota</taxon>
        <taxon>Olpidiomycotina</taxon>
        <taxon>Olpidiomycetes</taxon>
        <taxon>Olpidiales</taxon>
        <taxon>Olpidiaceae</taxon>
        <taxon>Olpidium</taxon>
    </lineage>
</organism>
<protein>
    <submittedName>
        <fullName evidence="1">Uncharacterized protein</fullName>
    </submittedName>
</protein>
<keyword evidence="2" id="KW-1185">Reference proteome</keyword>
<sequence>VKRLAKEILQLEREKNAETGAFRDYDAAPLEVLAFEGGKCVCLCLTGVGGYKVRLSSGREKKKGPLKSGYAAHRNSARTRYHGKIILPQEYPFKPPSIILLTVGAHARENPTLQTDRAVPVILGGGIQRSLTVGPSAFFTAERPLLPQQENMSQHY</sequence>
<proteinExistence type="predicted"/>
<name>A0A8H7ZK71_9FUNG</name>
<feature type="non-terminal residue" evidence="1">
    <location>
        <position position="156"/>
    </location>
</feature>
<feature type="non-terminal residue" evidence="1">
    <location>
        <position position="1"/>
    </location>
</feature>
<dbReference type="OrthoDB" id="1158011at2759"/>
<reference evidence="1 2" key="1">
    <citation type="journal article" name="Sci. Rep.">
        <title>Genome-scale phylogenetic analyses confirm Olpidium as the closest living zoosporic fungus to the non-flagellated, terrestrial fungi.</title>
        <authorList>
            <person name="Chang Y."/>
            <person name="Rochon D."/>
            <person name="Sekimoto S."/>
            <person name="Wang Y."/>
            <person name="Chovatia M."/>
            <person name="Sandor L."/>
            <person name="Salamov A."/>
            <person name="Grigoriev I.V."/>
            <person name="Stajich J.E."/>
            <person name="Spatafora J.W."/>
        </authorList>
    </citation>
    <scope>NUCLEOTIDE SEQUENCE [LARGE SCALE GENOMIC DNA]</scope>
    <source>
        <strain evidence="1">S191</strain>
    </source>
</reference>
<comment type="caution">
    <text evidence="1">The sequence shown here is derived from an EMBL/GenBank/DDBJ whole genome shotgun (WGS) entry which is preliminary data.</text>
</comment>